<evidence type="ECO:0000256" key="3">
    <source>
        <dbReference type="ARBA" id="ARBA00023163"/>
    </source>
</evidence>
<dbReference type="InterPro" id="IPR020449">
    <property type="entry name" value="Tscrpt_reg_AraC-type_HTH"/>
</dbReference>
<evidence type="ECO:0000313" key="6">
    <source>
        <dbReference type="Proteomes" id="UP001142462"/>
    </source>
</evidence>
<protein>
    <recommendedName>
        <fullName evidence="4">HTH araC/xylS-type domain-containing protein</fullName>
    </recommendedName>
</protein>
<dbReference type="InterPro" id="IPR018062">
    <property type="entry name" value="HTH_AraC-typ_CS"/>
</dbReference>
<keyword evidence="6" id="KW-1185">Reference proteome</keyword>
<dbReference type="PANTHER" id="PTHR46796:SF7">
    <property type="entry name" value="ARAC FAMILY TRANSCRIPTIONAL REGULATOR"/>
    <property type="match status" value="1"/>
</dbReference>
<dbReference type="GO" id="GO:0003700">
    <property type="term" value="F:DNA-binding transcription factor activity"/>
    <property type="evidence" value="ECO:0007669"/>
    <property type="project" value="InterPro"/>
</dbReference>
<dbReference type="InterPro" id="IPR009057">
    <property type="entry name" value="Homeodomain-like_sf"/>
</dbReference>
<dbReference type="SMART" id="SM00342">
    <property type="entry name" value="HTH_ARAC"/>
    <property type="match status" value="1"/>
</dbReference>
<name>A0A9W6H631_9MICO</name>
<comment type="caution">
    <text evidence="5">The sequence shown here is derived from an EMBL/GenBank/DDBJ whole genome shotgun (WGS) entry which is preliminary data.</text>
</comment>
<dbReference type="PRINTS" id="PR00032">
    <property type="entry name" value="HTHARAC"/>
</dbReference>
<dbReference type="EMBL" id="BSEJ01000020">
    <property type="protein sequence ID" value="GLJ62932.1"/>
    <property type="molecule type" value="Genomic_DNA"/>
</dbReference>
<dbReference type="InterPro" id="IPR018060">
    <property type="entry name" value="HTH_AraC"/>
</dbReference>
<organism evidence="5 6">
    <name type="scientific">Microbacterium barkeri</name>
    <dbReference type="NCBI Taxonomy" id="33917"/>
    <lineage>
        <taxon>Bacteria</taxon>
        <taxon>Bacillati</taxon>
        <taxon>Actinomycetota</taxon>
        <taxon>Actinomycetes</taxon>
        <taxon>Micrococcales</taxon>
        <taxon>Microbacteriaceae</taxon>
        <taxon>Microbacterium</taxon>
    </lineage>
</organism>
<dbReference type="PROSITE" id="PS01124">
    <property type="entry name" value="HTH_ARAC_FAMILY_2"/>
    <property type="match status" value="1"/>
</dbReference>
<evidence type="ECO:0000313" key="5">
    <source>
        <dbReference type="EMBL" id="GLJ62932.1"/>
    </source>
</evidence>
<accession>A0A9W6H631</accession>
<dbReference type="AlphaFoldDB" id="A0A9W6H631"/>
<dbReference type="Proteomes" id="UP001142462">
    <property type="component" value="Unassembled WGS sequence"/>
</dbReference>
<evidence type="ECO:0000256" key="2">
    <source>
        <dbReference type="ARBA" id="ARBA00023125"/>
    </source>
</evidence>
<dbReference type="PANTHER" id="PTHR46796">
    <property type="entry name" value="HTH-TYPE TRANSCRIPTIONAL ACTIVATOR RHAS-RELATED"/>
    <property type="match status" value="1"/>
</dbReference>
<gene>
    <name evidence="5" type="ORF">GCM10017576_30630</name>
</gene>
<dbReference type="Gene3D" id="1.10.10.60">
    <property type="entry name" value="Homeodomain-like"/>
    <property type="match status" value="2"/>
</dbReference>
<dbReference type="SUPFAM" id="SSF46689">
    <property type="entry name" value="Homeodomain-like"/>
    <property type="match status" value="2"/>
</dbReference>
<keyword evidence="1" id="KW-0805">Transcription regulation</keyword>
<reference evidence="5" key="2">
    <citation type="submission" date="2023-01" db="EMBL/GenBank/DDBJ databases">
        <authorList>
            <person name="Sun Q."/>
            <person name="Evtushenko L."/>
        </authorList>
    </citation>
    <scope>NUCLEOTIDE SEQUENCE</scope>
    <source>
        <strain evidence="5">VKM Ac-1020</strain>
    </source>
</reference>
<dbReference type="PROSITE" id="PS00041">
    <property type="entry name" value="HTH_ARAC_FAMILY_1"/>
    <property type="match status" value="1"/>
</dbReference>
<feature type="domain" description="HTH araC/xylS-type" evidence="4">
    <location>
        <begin position="192"/>
        <end position="289"/>
    </location>
</feature>
<dbReference type="Pfam" id="PF12833">
    <property type="entry name" value="HTH_18"/>
    <property type="match status" value="1"/>
</dbReference>
<reference evidence="5" key="1">
    <citation type="journal article" date="2014" name="Int. J. Syst. Evol. Microbiol.">
        <title>Complete genome sequence of Corynebacterium casei LMG S-19264T (=DSM 44701T), isolated from a smear-ripened cheese.</title>
        <authorList>
            <consortium name="US DOE Joint Genome Institute (JGI-PGF)"/>
            <person name="Walter F."/>
            <person name="Albersmeier A."/>
            <person name="Kalinowski J."/>
            <person name="Ruckert C."/>
        </authorList>
    </citation>
    <scope>NUCLEOTIDE SEQUENCE</scope>
    <source>
        <strain evidence="5">VKM Ac-1020</strain>
    </source>
</reference>
<evidence type="ECO:0000256" key="1">
    <source>
        <dbReference type="ARBA" id="ARBA00023015"/>
    </source>
</evidence>
<keyword evidence="2" id="KW-0238">DNA-binding</keyword>
<dbReference type="RefSeq" id="WP_271174610.1">
    <property type="nucleotide sequence ID" value="NZ_BSEJ01000020.1"/>
</dbReference>
<dbReference type="GO" id="GO:0043565">
    <property type="term" value="F:sequence-specific DNA binding"/>
    <property type="evidence" value="ECO:0007669"/>
    <property type="project" value="InterPro"/>
</dbReference>
<sequence>MTLLTSLPALRDGDALERLLSSLEWEVRSTDRLRIEREIALGAGDAALVYVLEGALALPPRAYDCGARDGAPPTELVAGDTLLSLGREPMRIRGDGAFVIVSRLSASESVQRQLAIVPDLVSVSGFSRIEPAAAALAAHLGLPAVTSAYAGAAPVICRLMATTLALATLRAWAVAGCAPDGWPARTADPFLARVIEAIHAEPGRDWTVERMAAIAAMSRSVFAERFRSVVGQSPLGYLTEVRMAAAQDLLAGGAGVSEVSRRLGYASDEGFSRAFRRHTGVTPSTWRARALVRA</sequence>
<keyword evidence="3" id="KW-0804">Transcription</keyword>
<proteinExistence type="predicted"/>
<dbReference type="InterPro" id="IPR050204">
    <property type="entry name" value="AraC_XylS_family_regulators"/>
</dbReference>
<evidence type="ECO:0000259" key="4">
    <source>
        <dbReference type="PROSITE" id="PS01124"/>
    </source>
</evidence>